<reference evidence="3" key="1">
    <citation type="submission" date="2021-02" db="EMBL/GenBank/DDBJ databases">
        <authorList>
            <person name="Syme A R."/>
            <person name="Syme A R."/>
            <person name="Moolhuijzen P."/>
        </authorList>
    </citation>
    <scope>NUCLEOTIDE SEQUENCE</scope>
    <source>
        <strain evidence="3">W1-1</strain>
    </source>
</reference>
<dbReference type="GO" id="GO:0005774">
    <property type="term" value="C:vacuolar membrane"/>
    <property type="evidence" value="ECO:0007669"/>
    <property type="project" value="TreeGrafter"/>
</dbReference>
<dbReference type="Proteomes" id="UP000472372">
    <property type="component" value="Chromosome 12"/>
</dbReference>
<evidence type="ECO:0000256" key="2">
    <source>
        <dbReference type="SAM" id="MobiDB-lite"/>
    </source>
</evidence>
<feature type="compositionally biased region" description="Low complexity" evidence="2">
    <location>
        <begin position="335"/>
        <end position="347"/>
    </location>
</feature>
<feature type="compositionally biased region" description="Basic and acidic residues" evidence="2">
    <location>
        <begin position="458"/>
        <end position="475"/>
    </location>
</feature>
<protein>
    <submittedName>
        <fullName evidence="3">Nitrogen permease regulator 2</fullName>
    </submittedName>
</protein>
<evidence type="ECO:0000313" key="4">
    <source>
        <dbReference type="Proteomes" id="UP000472372"/>
    </source>
</evidence>
<name>A0A6S6WFS7_9PLEO</name>
<organism evidence="3 4">
    <name type="scientific">Pyrenophora teres f. teres</name>
    <dbReference type="NCBI Taxonomy" id="97479"/>
    <lineage>
        <taxon>Eukaryota</taxon>
        <taxon>Fungi</taxon>
        <taxon>Dikarya</taxon>
        <taxon>Ascomycota</taxon>
        <taxon>Pezizomycotina</taxon>
        <taxon>Dothideomycetes</taxon>
        <taxon>Pleosporomycetidae</taxon>
        <taxon>Pleosporales</taxon>
        <taxon>Pleosporineae</taxon>
        <taxon>Pleosporaceae</taxon>
        <taxon>Pyrenophora</taxon>
    </lineage>
</organism>
<dbReference type="GO" id="GO:0010508">
    <property type="term" value="P:positive regulation of autophagy"/>
    <property type="evidence" value="ECO:0007669"/>
    <property type="project" value="TreeGrafter"/>
</dbReference>
<sequence>MPTRAIEAIFYTRFHHEKGNRVMHQVPAGAIIPSTLPSAMTTPLFTFSSVTQFLIPTQQFCDRLLTFCVNHHRVIGYPVCIREGKYSRNEFIFNFAIVIGENERDWACYGEVVRKLGRLLRGLEEQGGFLSKEEAGFWDDEGVYTNVVPDDSPGEFGVGGGSKVYALCEMVLEDLNNYAECMIPIDDSNTINLKLFPTRPPPPPILAHQVPLLTISLSGLQQPVSPDLTLNRILPYINGVNSIAHIAQLADTDLSLTRRAIQHLVYYGCLVLLDIFSFGGIYAPTAEIGGFIVDAEVKEECMRYVSVPRMHLGSTARTTRLDSDFTERSGDGRGSISSMASSVSQQSETVGSTLKVSEFDSHIAAQKKEEEEDENTWKTSHETLITLYTSLRQGLTLKNWVLENLDLLTGIDVRRFITFGIIKGFLYRVHKYAIATSTALPPAPPTSLQTSTATSPAHPRDSDTTTIRGHNDRVHHASQPNMAHAHQPSLHASNPSFSLHRPSVTSNPTGTPYHAQQPNPQHLNPNKGDEPQTLDSLMNDRDKNGLPLLRFLDGMHCFDEICTELALPERVVEGKVRGMGEGAGVVVHR</sequence>
<evidence type="ECO:0000313" key="3">
    <source>
        <dbReference type="EMBL" id="CAE7219333.1"/>
    </source>
</evidence>
<comment type="similarity">
    <text evidence="1">Belongs to the NPR2 family.</text>
</comment>
<dbReference type="GO" id="GO:1990130">
    <property type="term" value="C:GATOR1 complex"/>
    <property type="evidence" value="ECO:0007669"/>
    <property type="project" value="TreeGrafter"/>
</dbReference>
<feature type="region of interest" description="Disordered" evidence="2">
    <location>
        <begin position="438"/>
        <end position="540"/>
    </location>
</feature>
<feature type="region of interest" description="Disordered" evidence="2">
    <location>
        <begin position="321"/>
        <end position="353"/>
    </location>
</feature>
<dbReference type="InterPro" id="IPR009348">
    <property type="entry name" value="NPR2-like"/>
</dbReference>
<feature type="compositionally biased region" description="Basic and acidic residues" evidence="2">
    <location>
        <begin position="321"/>
        <end position="331"/>
    </location>
</feature>
<feature type="compositionally biased region" description="Low complexity" evidence="2">
    <location>
        <begin position="438"/>
        <end position="457"/>
    </location>
</feature>
<accession>A0A6S6WFS7</accession>
<evidence type="ECO:0000256" key="1">
    <source>
        <dbReference type="ARBA" id="ARBA00008433"/>
    </source>
</evidence>
<dbReference type="GO" id="GO:0005096">
    <property type="term" value="F:GTPase activator activity"/>
    <property type="evidence" value="ECO:0007669"/>
    <property type="project" value="TreeGrafter"/>
</dbReference>
<proteinExistence type="inferred from homology"/>
<gene>
    <name evidence="3" type="ORF">PTTW11_11159</name>
</gene>
<dbReference type="AlphaFoldDB" id="A0A6S6WFS7"/>
<dbReference type="PANTHER" id="PTHR12991">
    <property type="entry name" value="NITROGEN PERMEASE REGULATOR 2/TUMOR SUPPRESSOR CANDIDATE 4"/>
    <property type="match status" value="1"/>
</dbReference>
<dbReference type="EMBL" id="HG992988">
    <property type="protein sequence ID" value="CAE7219333.1"/>
    <property type="molecule type" value="Genomic_DNA"/>
</dbReference>
<dbReference type="Pfam" id="PF06218">
    <property type="entry name" value="NPR2"/>
    <property type="match status" value="1"/>
</dbReference>
<feature type="compositionally biased region" description="Polar residues" evidence="2">
    <location>
        <begin position="490"/>
        <end position="524"/>
    </location>
</feature>
<dbReference type="GO" id="GO:1904262">
    <property type="term" value="P:negative regulation of TORC1 signaling"/>
    <property type="evidence" value="ECO:0007669"/>
    <property type="project" value="TreeGrafter"/>
</dbReference>
<dbReference type="PANTHER" id="PTHR12991:SF10">
    <property type="entry name" value="GATOR COMPLEX PROTEIN NPRL2"/>
    <property type="match status" value="1"/>
</dbReference>